<feature type="region of interest" description="Disordered" evidence="7">
    <location>
        <begin position="24"/>
        <end position="43"/>
    </location>
</feature>
<evidence type="ECO:0000313" key="9">
    <source>
        <dbReference type="Proteomes" id="UP001652624"/>
    </source>
</evidence>
<evidence type="ECO:0000256" key="5">
    <source>
        <dbReference type="ARBA" id="ARBA00023157"/>
    </source>
</evidence>
<dbReference type="PANTHER" id="PTHR15273">
    <property type="entry name" value="DAN DOMAIN FAMILY MEMBER 5"/>
    <property type="match status" value="1"/>
</dbReference>
<keyword evidence="3 6" id="KW-0964">Secreted</keyword>
<evidence type="ECO:0000256" key="1">
    <source>
        <dbReference type="ARBA" id="ARBA00004613"/>
    </source>
</evidence>
<dbReference type="InterPro" id="IPR004133">
    <property type="entry name" value="DAN_dom"/>
</dbReference>
<dbReference type="GeneID" id="103121919"/>
<dbReference type="InterPro" id="IPR016860">
    <property type="entry name" value="Cerberus"/>
</dbReference>
<dbReference type="eggNOG" id="ENOG502RZ3T">
    <property type="taxonomic scope" value="Eukaryota"/>
</dbReference>
<dbReference type="OrthoDB" id="10061784at2759"/>
<dbReference type="RefSeq" id="XP_007532531.1">
    <property type="nucleotide sequence ID" value="XM_007532469.1"/>
</dbReference>
<dbReference type="Proteomes" id="UP001652624">
    <property type="component" value="Chromosome 23"/>
</dbReference>
<dbReference type="InterPro" id="IPR029034">
    <property type="entry name" value="Cystine-knot_cytokine"/>
</dbReference>
<protein>
    <submittedName>
        <fullName evidence="10">DAN domain family member 5</fullName>
    </submittedName>
</protein>
<evidence type="ECO:0000256" key="2">
    <source>
        <dbReference type="ARBA" id="ARBA00007872"/>
    </source>
</evidence>
<dbReference type="PANTHER" id="PTHR15273:SF5">
    <property type="entry name" value="DAN DOMAIN FAMILY MEMBER 5"/>
    <property type="match status" value="1"/>
</dbReference>
<proteinExistence type="inferred from homology"/>
<keyword evidence="9" id="KW-1185">Reference proteome</keyword>
<dbReference type="GO" id="GO:0005576">
    <property type="term" value="C:extracellular region"/>
    <property type="evidence" value="ECO:0007669"/>
    <property type="project" value="UniProtKB-SubCell"/>
</dbReference>
<sequence>MFAGHLAPVLGLLSGSWLPTGEGLLAAREPPATPQTPGADPRGLSAEVVSWAAFLDRQKRGRLGTRGSPGSAVPVSLPLDPQVAAWESCKAVSFTQVLSRPGCLSTRLRNRVCFGHCSSLYVPGSNPGPTVLCNACTPVRQHRVPVALWCRGPGASRRRRRVETSALVIDGCRCTPRA</sequence>
<evidence type="ECO:0000256" key="4">
    <source>
        <dbReference type="ARBA" id="ARBA00022729"/>
    </source>
</evidence>
<evidence type="ECO:0000256" key="3">
    <source>
        <dbReference type="ARBA" id="ARBA00022525"/>
    </source>
</evidence>
<dbReference type="InParanoid" id="A0A1S3ABL9"/>
<dbReference type="AlphaFoldDB" id="A0A1S3ABL9"/>
<comment type="subcellular location">
    <subcellularLocation>
        <location evidence="1 6">Secreted</location>
    </subcellularLocation>
</comment>
<dbReference type="CTD" id="199699"/>
<dbReference type="Gene3D" id="2.10.90.10">
    <property type="entry name" value="Cystine-knot cytokines"/>
    <property type="match status" value="1"/>
</dbReference>
<feature type="chain" id="PRO_5024527800" evidence="6">
    <location>
        <begin position="24"/>
        <end position="178"/>
    </location>
</feature>
<comment type="similarity">
    <text evidence="2 6">Belongs to the DAN family.</text>
</comment>
<evidence type="ECO:0000313" key="10">
    <source>
        <dbReference type="RefSeq" id="XP_007532531.1"/>
    </source>
</evidence>
<evidence type="ECO:0000256" key="6">
    <source>
        <dbReference type="PIRNR" id="PIRNR027807"/>
    </source>
</evidence>
<reference evidence="10" key="1">
    <citation type="submission" date="2025-08" db="UniProtKB">
        <authorList>
            <consortium name="RefSeq"/>
        </authorList>
    </citation>
    <scope>IDENTIFICATION</scope>
</reference>
<feature type="domain" description="DAN" evidence="8">
    <location>
        <begin position="76"/>
        <end position="175"/>
    </location>
</feature>
<gene>
    <name evidence="10" type="primary">DAND5</name>
</gene>
<feature type="signal peptide" evidence="6">
    <location>
        <begin position="1"/>
        <end position="23"/>
    </location>
</feature>
<name>A0A1S3ABL9_ERIEU</name>
<evidence type="ECO:0000256" key="7">
    <source>
        <dbReference type="SAM" id="MobiDB-lite"/>
    </source>
</evidence>
<dbReference type="Pfam" id="PF03045">
    <property type="entry name" value="DAN"/>
    <property type="match status" value="1"/>
</dbReference>
<accession>A0A1S3ABL9</accession>
<keyword evidence="5" id="KW-1015">Disulfide bond</keyword>
<keyword evidence="4 6" id="KW-0732">Signal</keyword>
<dbReference type="GO" id="GO:0009966">
    <property type="term" value="P:regulation of signal transduction"/>
    <property type="evidence" value="ECO:0007669"/>
    <property type="project" value="UniProtKB-ARBA"/>
</dbReference>
<evidence type="ECO:0000259" key="8">
    <source>
        <dbReference type="Pfam" id="PF03045"/>
    </source>
</evidence>
<organism evidence="9 10">
    <name type="scientific">Erinaceus europaeus</name>
    <name type="common">Western European hedgehog</name>
    <dbReference type="NCBI Taxonomy" id="9365"/>
    <lineage>
        <taxon>Eukaryota</taxon>
        <taxon>Metazoa</taxon>
        <taxon>Chordata</taxon>
        <taxon>Craniata</taxon>
        <taxon>Vertebrata</taxon>
        <taxon>Euteleostomi</taxon>
        <taxon>Mammalia</taxon>
        <taxon>Eutheria</taxon>
        <taxon>Laurasiatheria</taxon>
        <taxon>Eulipotyphla</taxon>
        <taxon>Erinaceidae</taxon>
        <taxon>Erinaceinae</taxon>
        <taxon>Erinaceus</taxon>
    </lineage>
</organism>